<dbReference type="Pfam" id="PF00207">
    <property type="entry name" value="A2M"/>
    <property type="match status" value="1"/>
</dbReference>
<evidence type="ECO:0000259" key="16">
    <source>
        <dbReference type="SMART" id="SM01359"/>
    </source>
</evidence>
<dbReference type="SMART" id="SM01359">
    <property type="entry name" value="A2M_N_2"/>
    <property type="match status" value="1"/>
</dbReference>
<dbReference type="FunFam" id="2.60.40.1930:FF:000001">
    <property type="entry name" value="CD109 isoform 3"/>
    <property type="match status" value="1"/>
</dbReference>
<dbReference type="FunFam" id="2.60.40.690:FF:000005">
    <property type="entry name" value="CD109 molecule"/>
    <property type="match status" value="1"/>
</dbReference>
<organism evidence="19 20">
    <name type="scientific">Lipotes vexillifer</name>
    <name type="common">Yangtze river dolphin</name>
    <dbReference type="NCBI Taxonomy" id="118797"/>
    <lineage>
        <taxon>Eukaryota</taxon>
        <taxon>Metazoa</taxon>
        <taxon>Chordata</taxon>
        <taxon>Craniata</taxon>
        <taxon>Vertebrata</taxon>
        <taxon>Euteleostomi</taxon>
        <taxon>Mammalia</taxon>
        <taxon>Eutheria</taxon>
        <taxon>Laurasiatheria</taxon>
        <taxon>Artiodactyla</taxon>
        <taxon>Whippomorpha</taxon>
        <taxon>Cetacea</taxon>
        <taxon>Odontoceti</taxon>
        <taxon>Lipotidae</taxon>
        <taxon>Lipotes</taxon>
    </lineage>
</organism>
<evidence type="ECO:0000256" key="14">
    <source>
        <dbReference type="ARBA" id="ARBA00063008"/>
    </source>
</evidence>
<evidence type="ECO:0000256" key="4">
    <source>
        <dbReference type="ARBA" id="ARBA00022622"/>
    </source>
</evidence>
<dbReference type="Pfam" id="PF07677">
    <property type="entry name" value="A2M_recep"/>
    <property type="match status" value="1"/>
</dbReference>
<dbReference type="Pfam" id="PF07703">
    <property type="entry name" value="A2M_BRD"/>
    <property type="match status" value="1"/>
</dbReference>
<dbReference type="PANTHER" id="PTHR11412:SF136">
    <property type="entry name" value="CD109 ANTIGEN"/>
    <property type="match status" value="1"/>
</dbReference>
<evidence type="ECO:0000256" key="9">
    <source>
        <dbReference type="ARBA" id="ARBA00023136"/>
    </source>
</evidence>
<dbReference type="Pfam" id="PF17791">
    <property type="entry name" value="MG3"/>
    <property type="match status" value="1"/>
</dbReference>
<evidence type="ECO:0000256" key="2">
    <source>
        <dbReference type="ARBA" id="ARBA00010952"/>
    </source>
</evidence>
<evidence type="ECO:0000259" key="18">
    <source>
        <dbReference type="SMART" id="SM01361"/>
    </source>
</evidence>
<dbReference type="SMART" id="SM01361">
    <property type="entry name" value="A2M_recep"/>
    <property type="match status" value="1"/>
</dbReference>
<keyword evidence="6" id="KW-0732">Signal</keyword>
<dbReference type="SMART" id="SM01360">
    <property type="entry name" value="A2M"/>
    <property type="match status" value="1"/>
</dbReference>
<dbReference type="InterPro" id="IPR047565">
    <property type="entry name" value="Alpha-macroglob_thiol-ester_cl"/>
</dbReference>
<dbReference type="SMART" id="SM01419">
    <property type="entry name" value="Thiol-ester_cl"/>
    <property type="match status" value="1"/>
</dbReference>
<dbReference type="InterPro" id="IPR050473">
    <property type="entry name" value="A2M/Complement_sys"/>
</dbReference>
<evidence type="ECO:0000256" key="15">
    <source>
        <dbReference type="ARBA" id="ARBA00069665"/>
    </source>
</evidence>
<comment type="similarity">
    <text evidence="2">Belongs to the protease inhibitor I39 (alpha-2-macroglobulin) family.</text>
</comment>
<evidence type="ECO:0000256" key="1">
    <source>
        <dbReference type="ARBA" id="ARBA00004609"/>
    </source>
</evidence>
<evidence type="ECO:0000256" key="5">
    <source>
        <dbReference type="ARBA" id="ARBA00022690"/>
    </source>
</evidence>
<dbReference type="RefSeq" id="XP_007458465.1">
    <property type="nucleotide sequence ID" value="XM_007458403.1"/>
</dbReference>
<dbReference type="GO" id="GO:0005615">
    <property type="term" value="C:extracellular space"/>
    <property type="evidence" value="ECO:0007669"/>
    <property type="project" value="InterPro"/>
</dbReference>
<dbReference type="SUPFAM" id="SSF81296">
    <property type="entry name" value="E set domains"/>
    <property type="match status" value="1"/>
</dbReference>
<evidence type="ECO:0000256" key="3">
    <source>
        <dbReference type="ARBA" id="ARBA00022475"/>
    </source>
</evidence>
<dbReference type="FunFam" id="2.60.40.10:FF:000155">
    <property type="entry name" value="complement C3 isoform X1"/>
    <property type="match status" value="1"/>
</dbReference>
<dbReference type="GeneID" id="103083951"/>
<accession>A0A340XHF8</accession>
<dbReference type="CDD" id="cd02897">
    <property type="entry name" value="A2M_2"/>
    <property type="match status" value="1"/>
</dbReference>
<evidence type="ECO:0000256" key="12">
    <source>
        <dbReference type="ARBA" id="ARBA00023288"/>
    </source>
</evidence>
<dbReference type="Gene3D" id="2.60.40.1930">
    <property type="match status" value="2"/>
</dbReference>
<dbReference type="InterPro" id="IPR002890">
    <property type="entry name" value="MG2"/>
</dbReference>
<evidence type="ECO:0000313" key="19">
    <source>
        <dbReference type="Proteomes" id="UP000265300"/>
    </source>
</evidence>
<name>A0A340XHF8_LIPVE</name>
<keyword evidence="5" id="KW-0646">Protease inhibitor</keyword>
<comment type="subcellular location">
    <subcellularLocation>
        <location evidence="1">Cell membrane</location>
        <topology evidence="1">Lipid-anchor</topology>
        <topology evidence="1">GPI-anchor</topology>
    </subcellularLocation>
</comment>
<dbReference type="Gene3D" id="1.20.50.70">
    <property type="match status" value="1"/>
</dbReference>
<keyword evidence="19" id="KW-1185">Reference proteome</keyword>
<keyword evidence="11" id="KW-0325">Glycoprotein</keyword>
<feature type="domain" description="Alpha-2-macroglobulin bait region" evidence="16">
    <location>
        <begin position="340"/>
        <end position="471"/>
    </location>
</feature>
<dbReference type="GO" id="GO:0005886">
    <property type="term" value="C:plasma membrane"/>
    <property type="evidence" value="ECO:0007669"/>
    <property type="project" value="UniProtKB-SubCell"/>
</dbReference>
<dbReference type="InterPro" id="IPR013783">
    <property type="entry name" value="Ig-like_fold"/>
</dbReference>
<dbReference type="Pfam" id="PF01835">
    <property type="entry name" value="MG2"/>
    <property type="match status" value="1"/>
</dbReference>
<evidence type="ECO:0000256" key="7">
    <source>
        <dbReference type="ARBA" id="ARBA00022900"/>
    </source>
</evidence>
<evidence type="ECO:0000256" key="6">
    <source>
        <dbReference type="ARBA" id="ARBA00022729"/>
    </source>
</evidence>
<dbReference type="Pfam" id="PF07678">
    <property type="entry name" value="TED_complement"/>
    <property type="match status" value="1"/>
</dbReference>
<dbReference type="InterPro" id="IPR011626">
    <property type="entry name" value="Alpha-macroglobulin_TED"/>
</dbReference>
<dbReference type="SUPFAM" id="SSF48239">
    <property type="entry name" value="Terpenoid cyclases/Protein prenyltransferases"/>
    <property type="match status" value="1"/>
</dbReference>
<keyword evidence="12" id="KW-0449">Lipoprotein</keyword>
<dbReference type="InterPro" id="IPR041555">
    <property type="entry name" value="MG3"/>
</dbReference>
<dbReference type="GO" id="GO:0098552">
    <property type="term" value="C:side of membrane"/>
    <property type="evidence" value="ECO:0007669"/>
    <property type="project" value="UniProtKB-KW"/>
</dbReference>
<keyword evidence="10" id="KW-1015">Disulfide bond</keyword>
<keyword evidence="8" id="KW-0882">Thioester bond</keyword>
<dbReference type="CTD" id="135228"/>
<keyword evidence="9" id="KW-0472">Membrane</keyword>
<keyword evidence="3" id="KW-1003">Cell membrane</keyword>
<dbReference type="OrthoDB" id="9998011at2759"/>
<dbReference type="Gene3D" id="2.60.40.690">
    <property type="entry name" value="Alpha-macroglobulin, receptor-binding domain"/>
    <property type="match status" value="1"/>
</dbReference>
<dbReference type="STRING" id="118797.A0A340XHF8"/>
<dbReference type="PROSITE" id="PS00477">
    <property type="entry name" value="ALPHA_2_MACROGLOBULIN"/>
    <property type="match status" value="1"/>
</dbReference>
<comment type="subunit">
    <text evidence="14">Heterodimer; disulfide-linked. Interacts with TGFB1 and TGFBR1. Forms a heteromeric complex with TGFBR1, TGFBR2 and TGFBR3 in a ligand-independent manner.</text>
</comment>
<dbReference type="FunFam" id="1.50.10.20:FF:000001">
    <property type="entry name" value="CD109 isoform 1"/>
    <property type="match status" value="1"/>
</dbReference>
<dbReference type="PANTHER" id="PTHR11412">
    <property type="entry name" value="MACROGLOBULIN / COMPLEMENT"/>
    <property type="match status" value="1"/>
</dbReference>
<evidence type="ECO:0000313" key="20">
    <source>
        <dbReference type="RefSeq" id="XP_007458465.1"/>
    </source>
</evidence>
<feature type="domain" description="Alpha-2-macroglobulin" evidence="17">
    <location>
        <begin position="560"/>
        <end position="651"/>
    </location>
</feature>
<dbReference type="InterPro" id="IPR019742">
    <property type="entry name" value="MacrogloblnA2_CS"/>
</dbReference>
<dbReference type="Proteomes" id="UP000265300">
    <property type="component" value="Unplaced"/>
</dbReference>
<dbReference type="Gene3D" id="1.50.10.20">
    <property type="match status" value="1"/>
</dbReference>
<evidence type="ECO:0000256" key="13">
    <source>
        <dbReference type="ARBA" id="ARBA00056820"/>
    </source>
</evidence>
<evidence type="ECO:0000256" key="10">
    <source>
        <dbReference type="ARBA" id="ARBA00023157"/>
    </source>
</evidence>
<proteinExistence type="inferred from homology"/>
<dbReference type="InterPro" id="IPR041813">
    <property type="entry name" value="A2M_TED"/>
</dbReference>
<sequence>MTVFIQTDKPLYKPKQEVKFRVVTLFSDFKPYKTSLNILIKDPKSNLIRQWLSEQSDLGVVSKTFQLSSHPILGDWSIQVRVNDQTYYQSFQVSEYVLPKFEVTLQTPLYCSLNSVSLNGTVTAKYTYGKPVKGDLTLTFLPLSFWGVKKNITKTFKINGSANFSFNDEEMKKVMDFSDGLSEHMNLSSPGPVEILATVTESLTGISRNASANVFFKQHDYIIEFFDYATVLKPSLNFTATVKVTRSDGNQLTPEERRNNIVIMVTQRNYTEYWNRWDGRNQEIAAVQIVNHTVPPNGIFKIEFPILDDSSELQLKASFLDTVSSMAVHDMFKSPSKTYIQLKTRDENIKVGSPFELVLSGNKQLKEFSYMVVSRGQLVAVGKQNSTTFSLTPENSWAPKACIIVYYIEDDGEIINDVLKVPVQLVFKNKIQLFWSKANAGPSERVSLMISVTQPDSIVGIVAVDKSVNLMNVSNDITMENVVHELELYNTGYSLGMFMNSFAVFQECGLWVLTDANLVKNFIDVYDRIVFLEENEGYLVDFHDFSLGSSPRVRKHFPETWIWLDTSMGSRTYQEFEVTVPDSITSWVATAFVISEDLGLGLTTAPVELQAFQPFFIFLNLPYSVIRGEEFALEVTIFNYLKDATEVKVIIEKSDAFDILMASNEINATGHQQTVLVPSEDGATVLFPVRPTHLGEMPITVTAVSPAASDAVTQRILVKAEGIEKSYSQSILLDLTDSKLQTTLKALSFSFPPHRVSGSERVQITAVGDILGSSISGLASLIRMPYGCGEQNMINFAPNIYVLDYLTKKKQLTENLKEKALSFMRQGYQRELLYQREDGSFSAFGNDDPSGSTWLSAFVLRCFLEADPYIDIDQNVLHRAYTWLKGHQKSNGEFWEPGRVIHSELQGGNKSPVTLTAYIVTSLLGYKKYQPNSDVQESINFLESEFDRGISDNYTLALVTYALSSVRSPKAKDALNMLTWRAEQEGGMQFWVSPVSRLSESWQPSSLDIEVAAYALLSHFLQHQISEGIPIMRWLSSQRNSLGGFASTQDTIVALKALSEFAALTNTEETNIQVTMVGSGSLSPVKFVISTQNRFLLQTAELAVVQPTAVNISASGFGFAICQLNVIYNVKDSRSSIIQRSIQDQEAFDLDIAVKDDKDDINHLNLNVCTRFLGPGRSGMALMEINLLSGFTVSSDAISLSETVKKVEHDHGKLNLYLDSVNETQFCVDIPSVRNFRVSNTQDASVSIMDYYEPRRQAVRSYNSRAQLSSCDLCGDAHACGPCDSAASASLSHPNACLLVCFTLLFSLQCWL</sequence>
<reference evidence="20" key="1">
    <citation type="submission" date="2025-08" db="UniProtKB">
        <authorList>
            <consortium name="RefSeq"/>
        </authorList>
    </citation>
    <scope>IDENTIFICATION</scope>
</reference>
<gene>
    <name evidence="20" type="primary">CD109</name>
</gene>
<dbReference type="Gene3D" id="2.60.120.1540">
    <property type="match status" value="1"/>
</dbReference>
<evidence type="ECO:0000256" key="8">
    <source>
        <dbReference type="ARBA" id="ARBA00022966"/>
    </source>
</evidence>
<dbReference type="InterPro" id="IPR014756">
    <property type="entry name" value="Ig_E-set"/>
</dbReference>
<dbReference type="Gene3D" id="2.60.40.10">
    <property type="entry name" value="Immunoglobulins"/>
    <property type="match status" value="1"/>
</dbReference>
<dbReference type="InterPro" id="IPR011625">
    <property type="entry name" value="A2M_N_BRD"/>
</dbReference>
<evidence type="ECO:0000256" key="11">
    <source>
        <dbReference type="ARBA" id="ARBA00023180"/>
    </source>
</evidence>
<dbReference type="InterPro" id="IPR001599">
    <property type="entry name" value="Macroglobln_a2"/>
</dbReference>
<dbReference type="GO" id="GO:0004867">
    <property type="term" value="F:serine-type endopeptidase inhibitor activity"/>
    <property type="evidence" value="ECO:0007669"/>
    <property type="project" value="UniProtKB-KW"/>
</dbReference>
<dbReference type="InterPro" id="IPR009048">
    <property type="entry name" value="A-macroglobulin_rcpt-bd"/>
</dbReference>
<dbReference type="InParanoid" id="A0A340XHF8"/>
<feature type="domain" description="Alpha-macroglobulin receptor-binding" evidence="18">
    <location>
        <begin position="1178"/>
        <end position="1262"/>
    </location>
</feature>
<keyword evidence="4" id="KW-0336">GPI-anchor</keyword>
<dbReference type="KEGG" id="lve:103083951"/>
<dbReference type="InterPro" id="IPR008930">
    <property type="entry name" value="Terpenoid_cyclase/PrenylTrfase"/>
</dbReference>
<dbReference type="Gene3D" id="2.60.40.1940">
    <property type="match status" value="1"/>
</dbReference>
<dbReference type="Gene3D" id="2.20.130.20">
    <property type="match status" value="2"/>
</dbReference>
<dbReference type="InterPro" id="IPR036595">
    <property type="entry name" value="A-macroglobulin_rcpt-bd_sf"/>
</dbReference>
<dbReference type="SUPFAM" id="SSF49410">
    <property type="entry name" value="Alpha-macroglobulin receptor domain"/>
    <property type="match status" value="1"/>
</dbReference>
<dbReference type="FunFam" id="2.60.40.1930:FF:000003">
    <property type="entry name" value="CD109 molecule"/>
    <property type="match status" value="1"/>
</dbReference>
<comment type="function">
    <text evidence="13">Modulates negatively TGFB1 signaling in keratinocytes.</text>
</comment>
<dbReference type="FunFam" id="2.60.40.1940:FF:000003">
    <property type="entry name" value="CD109 isoform 1"/>
    <property type="match status" value="1"/>
</dbReference>
<protein>
    <recommendedName>
        <fullName evidence="15">CD109 antigen</fullName>
    </recommendedName>
</protein>
<evidence type="ECO:0000259" key="17">
    <source>
        <dbReference type="SMART" id="SM01360"/>
    </source>
</evidence>
<keyword evidence="7" id="KW-0722">Serine protease inhibitor</keyword>